<dbReference type="EMBL" id="CAJNOO010000916">
    <property type="protein sequence ID" value="CAF1061079.1"/>
    <property type="molecule type" value="Genomic_DNA"/>
</dbReference>
<feature type="transmembrane region" description="Helical" evidence="5">
    <location>
        <begin position="42"/>
        <end position="69"/>
    </location>
</feature>
<gene>
    <name evidence="11" type="ORF">FNK824_LOCUS21410</name>
    <name evidence="10" type="ORF">JBS370_LOCUS19480</name>
    <name evidence="12" type="ORF">OTI717_LOCUS26275</name>
    <name evidence="7" type="ORF">RFH988_LOCUS17259</name>
    <name evidence="8" type="ORF">SEV965_LOCUS18702</name>
    <name evidence="9" type="ORF">ZHD862_LOCUS20471</name>
</gene>
<evidence type="ECO:0000256" key="2">
    <source>
        <dbReference type="ARBA" id="ARBA00022692"/>
    </source>
</evidence>
<dbReference type="Proteomes" id="UP000663889">
    <property type="component" value="Unassembled WGS sequence"/>
</dbReference>
<dbReference type="Proteomes" id="UP000663864">
    <property type="component" value="Unassembled WGS sequence"/>
</dbReference>
<evidence type="ECO:0000256" key="5">
    <source>
        <dbReference type="SAM" id="Phobius"/>
    </source>
</evidence>
<sequence length="118" mass="13779">MIFISWIIGLLVASLSFRTPFAYRCKPESHLCIITSKGFSISFYLRIFIFLIPVIIIICLYSIVLWYTTRFNRIHPENISIIRTKRHIKVFRNILIILTVLIIGSVPYFISIIVNSIT</sequence>
<dbReference type="EMBL" id="CAJOBE010004115">
    <property type="protein sequence ID" value="CAF3917053.1"/>
    <property type="molecule type" value="Genomic_DNA"/>
</dbReference>
<evidence type="ECO:0000313" key="9">
    <source>
        <dbReference type="EMBL" id="CAF1156942.1"/>
    </source>
</evidence>
<dbReference type="SUPFAM" id="SSF81321">
    <property type="entry name" value="Family A G protein-coupled receptor-like"/>
    <property type="match status" value="1"/>
</dbReference>
<keyword evidence="2 5" id="KW-0812">Transmembrane</keyword>
<dbReference type="Gene3D" id="1.20.1070.10">
    <property type="entry name" value="Rhodopsin 7-helix transmembrane proteins"/>
    <property type="match status" value="1"/>
</dbReference>
<dbReference type="Proteomes" id="UP000663874">
    <property type="component" value="Unassembled WGS sequence"/>
</dbReference>
<feature type="domain" description="G-protein coupled receptors family 1 profile" evidence="6">
    <location>
        <begin position="1"/>
        <end position="118"/>
    </location>
</feature>
<dbReference type="InterPro" id="IPR017452">
    <property type="entry name" value="GPCR_Rhodpsn_7TM"/>
</dbReference>
<comment type="caution">
    <text evidence="9">The sequence shown here is derived from an EMBL/GenBank/DDBJ whole genome shotgun (WGS) entry which is preliminary data.</text>
</comment>
<evidence type="ECO:0000256" key="1">
    <source>
        <dbReference type="ARBA" id="ARBA00004370"/>
    </source>
</evidence>
<dbReference type="AlphaFoldDB" id="A0A814T993"/>
<comment type="subcellular location">
    <subcellularLocation>
        <location evidence="1">Membrane</location>
    </subcellularLocation>
</comment>
<evidence type="ECO:0000313" key="11">
    <source>
        <dbReference type="EMBL" id="CAF3917053.1"/>
    </source>
</evidence>
<evidence type="ECO:0000313" key="8">
    <source>
        <dbReference type="EMBL" id="CAF1155800.1"/>
    </source>
</evidence>
<dbReference type="Proteomes" id="UP000663823">
    <property type="component" value="Unassembled WGS sequence"/>
</dbReference>
<evidence type="ECO:0000313" key="12">
    <source>
        <dbReference type="EMBL" id="CAF3948934.1"/>
    </source>
</evidence>
<dbReference type="Proteomes" id="UP000663882">
    <property type="component" value="Unassembled WGS sequence"/>
</dbReference>
<evidence type="ECO:0000313" key="7">
    <source>
        <dbReference type="EMBL" id="CAF1061079.1"/>
    </source>
</evidence>
<name>A0A814T993_9BILA</name>
<protein>
    <recommendedName>
        <fullName evidence="6">G-protein coupled receptors family 1 profile domain-containing protein</fullName>
    </recommendedName>
</protein>
<dbReference type="Proteomes" id="UP000663836">
    <property type="component" value="Unassembled WGS sequence"/>
</dbReference>
<proteinExistence type="predicted"/>
<dbReference type="EMBL" id="CAJNOT010001166">
    <property type="protein sequence ID" value="CAF1156942.1"/>
    <property type="molecule type" value="Genomic_DNA"/>
</dbReference>
<dbReference type="EMBL" id="CAJNOU010001125">
    <property type="protein sequence ID" value="CAF1155800.1"/>
    <property type="molecule type" value="Genomic_DNA"/>
</dbReference>
<feature type="transmembrane region" description="Helical" evidence="5">
    <location>
        <begin position="90"/>
        <end position="114"/>
    </location>
</feature>
<dbReference type="GO" id="GO:0016020">
    <property type="term" value="C:membrane"/>
    <property type="evidence" value="ECO:0007669"/>
    <property type="project" value="UniProtKB-SubCell"/>
</dbReference>
<reference evidence="9" key="1">
    <citation type="submission" date="2021-02" db="EMBL/GenBank/DDBJ databases">
        <authorList>
            <person name="Nowell W R."/>
        </authorList>
    </citation>
    <scope>NUCLEOTIDE SEQUENCE</scope>
</reference>
<keyword evidence="3 5" id="KW-1133">Transmembrane helix</keyword>
<accession>A0A814T993</accession>
<evidence type="ECO:0000256" key="3">
    <source>
        <dbReference type="ARBA" id="ARBA00022989"/>
    </source>
</evidence>
<evidence type="ECO:0000313" key="10">
    <source>
        <dbReference type="EMBL" id="CAF3874205.1"/>
    </source>
</evidence>
<organism evidence="9 13">
    <name type="scientific">Rotaria sordida</name>
    <dbReference type="NCBI Taxonomy" id="392033"/>
    <lineage>
        <taxon>Eukaryota</taxon>
        <taxon>Metazoa</taxon>
        <taxon>Spiralia</taxon>
        <taxon>Gnathifera</taxon>
        <taxon>Rotifera</taxon>
        <taxon>Eurotatoria</taxon>
        <taxon>Bdelloidea</taxon>
        <taxon>Philodinida</taxon>
        <taxon>Philodinidae</taxon>
        <taxon>Rotaria</taxon>
    </lineage>
</organism>
<dbReference type="EMBL" id="CAJOBD010002334">
    <property type="protein sequence ID" value="CAF3874205.1"/>
    <property type="molecule type" value="Genomic_DNA"/>
</dbReference>
<keyword evidence="4 5" id="KW-0472">Membrane</keyword>
<dbReference type="EMBL" id="CAJOAX010005466">
    <property type="protein sequence ID" value="CAF3948934.1"/>
    <property type="molecule type" value="Genomic_DNA"/>
</dbReference>
<dbReference type="OrthoDB" id="10057246at2759"/>
<evidence type="ECO:0000259" key="6">
    <source>
        <dbReference type="PROSITE" id="PS50262"/>
    </source>
</evidence>
<evidence type="ECO:0000313" key="13">
    <source>
        <dbReference type="Proteomes" id="UP000663864"/>
    </source>
</evidence>
<evidence type="ECO:0000256" key="4">
    <source>
        <dbReference type="ARBA" id="ARBA00023136"/>
    </source>
</evidence>
<dbReference type="PROSITE" id="PS50262">
    <property type="entry name" value="G_PROTEIN_RECEP_F1_2"/>
    <property type="match status" value="1"/>
</dbReference>